<keyword evidence="1 5" id="KW-0132">Cell division</keyword>
<evidence type="ECO:0000259" key="4">
    <source>
        <dbReference type="SMART" id="SM00771"/>
    </source>
</evidence>
<dbReference type="InterPro" id="IPR036765">
    <property type="entry name" value="ZipA_FtsZ-bd_C_sf"/>
</dbReference>
<keyword evidence="2" id="KW-0472">Membrane</keyword>
<dbReference type="SMART" id="SM00771">
    <property type="entry name" value="ZipA_C"/>
    <property type="match status" value="1"/>
</dbReference>
<dbReference type="GO" id="GO:0090529">
    <property type="term" value="P:cell septum assembly"/>
    <property type="evidence" value="ECO:0007669"/>
    <property type="project" value="InterPro"/>
</dbReference>
<name>A0A6B3SG15_9BURK</name>
<keyword evidence="2" id="KW-0812">Transmembrane</keyword>
<sequence>MTELQASLIAIGGTIVVGVISYNKWQEYKARKTVQRAFSGEPEDVLMQSAPAQKEAAAGRQEPTFDGAQQGAAATAFHGASAEASSTADSAHAAQAEGAASEAAGQGAIDDAGQPQVRARAVQKDLPVDELIDCIIPFSLEGPVRGDKLLPKLQGLRHVGNKPVHVIGQRDDGLWEPVTQGVGYFDLQAGVQLANRGGALNEIEYSELIMRLRQIADEIEAEVDVPDMTEVMRRARSLHQFVAEYDAQLSVNVRSNGAPWAINTLLSALERQGFDLRPDGRLVMPDGEGGVLFSMSTNVTLAEETTSRLTLLLDVPRVTPARDGFGAMTACARMLASRLDGTVVDDGNQPLSDDTLAEIAGQVAEFYTQMEAATIPAGSVRALRLFS</sequence>
<reference evidence="5 6" key="1">
    <citation type="submission" date="2020-02" db="EMBL/GenBank/DDBJ databases">
        <authorList>
            <person name="Kim M.K."/>
        </authorList>
    </citation>
    <scope>NUCLEOTIDE SEQUENCE [LARGE SCALE GENOMIC DNA]</scope>
    <source>
        <strain evidence="5 6">17J57-3</strain>
    </source>
</reference>
<dbReference type="AlphaFoldDB" id="A0A6B3SG15"/>
<dbReference type="Proteomes" id="UP000482155">
    <property type="component" value="Unassembled WGS sequence"/>
</dbReference>
<keyword evidence="2" id="KW-0997">Cell inner membrane</keyword>
<keyword evidence="6" id="KW-1185">Reference proteome</keyword>
<dbReference type="SUPFAM" id="SSF64383">
    <property type="entry name" value="Cell-division protein ZipA, C-terminal domain"/>
    <property type="match status" value="1"/>
</dbReference>
<accession>A0A6B3SG15</accession>
<comment type="function">
    <text evidence="1">Essential cell division protein that stabilizes the FtsZ protofilaments by cross-linking them and that serves as a cytoplasmic membrane anchor for the Z ring. Also required for the recruitment to the septal ring of downstream cell division proteins.</text>
</comment>
<dbReference type="RefSeq" id="WP_163960244.1">
    <property type="nucleotide sequence ID" value="NZ_JAAIVB010000008.1"/>
</dbReference>
<proteinExistence type="inferred from homology"/>
<keyword evidence="2" id="KW-1003">Cell membrane</keyword>
<dbReference type="Pfam" id="PF04354">
    <property type="entry name" value="ZipA_C"/>
    <property type="match status" value="1"/>
</dbReference>
<feature type="domain" description="ZipA C-terminal FtsZ-binding" evidence="4">
    <location>
        <begin position="245"/>
        <end position="363"/>
    </location>
</feature>
<dbReference type="InterPro" id="IPR007449">
    <property type="entry name" value="ZipA_FtsZ-bd_C"/>
</dbReference>
<evidence type="ECO:0000256" key="2">
    <source>
        <dbReference type="RuleBase" id="RU003613"/>
    </source>
</evidence>
<dbReference type="Gene3D" id="3.30.1400.10">
    <property type="entry name" value="ZipA, C-terminal FtsZ-binding domain"/>
    <property type="match status" value="1"/>
</dbReference>
<comment type="similarity">
    <text evidence="1">Belongs to the ZipA family.</text>
</comment>
<comment type="caution">
    <text evidence="5">The sequence shown here is derived from an EMBL/GenBank/DDBJ whole genome shotgun (WGS) entry which is preliminary data.</text>
</comment>
<organism evidence="5 6">
    <name type="scientific">Noviherbaspirillum galbum</name>
    <dbReference type="NCBI Taxonomy" id="2709383"/>
    <lineage>
        <taxon>Bacteria</taxon>
        <taxon>Pseudomonadati</taxon>
        <taxon>Pseudomonadota</taxon>
        <taxon>Betaproteobacteria</taxon>
        <taxon>Burkholderiales</taxon>
        <taxon>Oxalobacteraceae</taxon>
        <taxon>Noviherbaspirillum</taxon>
    </lineage>
</organism>
<dbReference type="EMBL" id="JAAIVB010000008">
    <property type="protein sequence ID" value="NEX59781.1"/>
    <property type="molecule type" value="Genomic_DNA"/>
</dbReference>
<keyword evidence="1" id="KW-0131">Cell cycle</keyword>
<evidence type="ECO:0000256" key="1">
    <source>
        <dbReference type="RuleBase" id="RU003612"/>
    </source>
</evidence>
<evidence type="ECO:0000256" key="3">
    <source>
        <dbReference type="SAM" id="MobiDB-lite"/>
    </source>
</evidence>
<comment type="subcellular location">
    <subcellularLocation>
        <location evidence="2">Cell inner membrane</location>
        <topology evidence="2">Single-pass type I membrane protein</topology>
    </subcellularLocation>
</comment>
<gene>
    <name evidence="5" type="ORF">G3574_01695</name>
</gene>
<feature type="region of interest" description="Disordered" evidence="3">
    <location>
        <begin position="69"/>
        <end position="106"/>
    </location>
</feature>
<protein>
    <recommendedName>
        <fullName evidence="1">Cell division protein ZipA</fullName>
    </recommendedName>
</protein>
<evidence type="ECO:0000313" key="5">
    <source>
        <dbReference type="EMBL" id="NEX59781.1"/>
    </source>
</evidence>
<dbReference type="GO" id="GO:0005886">
    <property type="term" value="C:plasma membrane"/>
    <property type="evidence" value="ECO:0007669"/>
    <property type="project" value="UniProtKB-SubCell"/>
</dbReference>
<evidence type="ECO:0000313" key="6">
    <source>
        <dbReference type="Proteomes" id="UP000482155"/>
    </source>
</evidence>